<accession>A0A6J6WJ83</accession>
<dbReference type="HAMAP" id="MF_01151">
    <property type="entry name" value="GrpE"/>
    <property type="match status" value="1"/>
</dbReference>
<protein>
    <submittedName>
        <fullName evidence="4">Unannotated protein</fullName>
    </submittedName>
</protein>
<dbReference type="CDD" id="cd00446">
    <property type="entry name" value="GrpE"/>
    <property type="match status" value="1"/>
</dbReference>
<dbReference type="PROSITE" id="PS01071">
    <property type="entry name" value="GRPE"/>
    <property type="match status" value="1"/>
</dbReference>
<dbReference type="GO" id="GO:0042803">
    <property type="term" value="F:protein homodimerization activity"/>
    <property type="evidence" value="ECO:0007669"/>
    <property type="project" value="InterPro"/>
</dbReference>
<name>A0A6J6WJ83_9ZZZZ</name>
<reference evidence="4" key="1">
    <citation type="submission" date="2020-05" db="EMBL/GenBank/DDBJ databases">
        <authorList>
            <person name="Chiriac C."/>
            <person name="Salcher M."/>
            <person name="Ghai R."/>
            <person name="Kavagutti S V."/>
        </authorList>
    </citation>
    <scope>NUCLEOTIDE SEQUENCE</scope>
</reference>
<organism evidence="4">
    <name type="scientific">freshwater metagenome</name>
    <dbReference type="NCBI Taxonomy" id="449393"/>
    <lineage>
        <taxon>unclassified sequences</taxon>
        <taxon>metagenomes</taxon>
        <taxon>ecological metagenomes</taxon>
    </lineage>
</organism>
<proteinExistence type="inferred from homology"/>
<comment type="similarity">
    <text evidence="1">Belongs to the GrpE family.</text>
</comment>
<dbReference type="SUPFAM" id="SSF58014">
    <property type="entry name" value="Coiled-coil domain of nucleotide exchange factor GrpE"/>
    <property type="match status" value="1"/>
</dbReference>
<dbReference type="PANTHER" id="PTHR21237">
    <property type="entry name" value="GRPE PROTEIN"/>
    <property type="match status" value="1"/>
</dbReference>
<sequence>MSDEVTPEEFEVPSTVEEILDERSESEQQRDEYKDALQRLQADFENYKKRVARTSEEVVTRAVADVVAKLLPVLDALDLAQAHFTNADTSELDSAEAKALIQARGLLLDTLKKEGLDRVDAAGVSFDPQVHDAVMHIEGDGSGEQIVDDILRAGYQWKGTVVRPAMVRVKG</sequence>
<feature type="region of interest" description="Disordered" evidence="3">
    <location>
        <begin position="1"/>
        <end position="33"/>
    </location>
</feature>
<evidence type="ECO:0000313" key="4">
    <source>
        <dbReference type="EMBL" id="CAB4784740.1"/>
    </source>
</evidence>
<dbReference type="Gene3D" id="3.90.20.20">
    <property type="match status" value="1"/>
</dbReference>
<dbReference type="GO" id="GO:0051082">
    <property type="term" value="F:unfolded protein binding"/>
    <property type="evidence" value="ECO:0007669"/>
    <property type="project" value="TreeGrafter"/>
</dbReference>
<dbReference type="InterPro" id="IPR009012">
    <property type="entry name" value="GrpE_head"/>
</dbReference>
<dbReference type="SUPFAM" id="SSF51064">
    <property type="entry name" value="Head domain of nucleotide exchange factor GrpE"/>
    <property type="match status" value="1"/>
</dbReference>
<dbReference type="Pfam" id="PF01025">
    <property type="entry name" value="GrpE"/>
    <property type="match status" value="1"/>
</dbReference>
<dbReference type="GO" id="GO:0051087">
    <property type="term" value="F:protein-folding chaperone binding"/>
    <property type="evidence" value="ECO:0007669"/>
    <property type="project" value="InterPro"/>
</dbReference>
<feature type="compositionally biased region" description="Basic and acidic residues" evidence="3">
    <location>
        <begin position="21"/>
        <end position="33"/>
    </location>
</feature>
<dbReference type="GO" id="GO:0006457">
    <property type="term" value="P:protein folding"/>
    <property type="evidence" value="ECO:0007669"/>
    <property type="project" value="InterPro"/>
</dbReference>
<dbReference type="Gene3D" id="2.30.22.10">
    <property type="entry name" value="Head domain of nucleotide exchange factor GrpE"/>
    <property type="match status" value="1"/>
</dbReference>
<evidence type="ECO:0000256" key="1">
    <source>
        <dbReference type="ARBA" id="ARBA00009054"/>
    </source>
</evidence>
<dbReference type="PANTHER" id="PTHR21237:SF23">
    <property type="entry name" value="GRPE PROTEIN HOMOLOG, MITOCHONDRIAL"/>
    <property type="match status" value="1"/>
</dbReference>
<dbReference type="PRINTS" id="PR00773">
    <property type="entry name" value="GRPEPROTEIN"/>
</dbReference>
<evidence type="ECO:0000256" key="2">
    <source>
        <dbReference type="ARBA" id="ARBA00023186"/>
    </source>
</evidence>
<dbReference type="AlphaFoldDB" id="A0A6J6WJ83"/>
<dbReference type="GO" id="GO:0000774">
    <property type="term" value="F:adenyl-nucleotide exchange factor activity"/>
    <property type="evidence" value="ECO:0007669"/>
    <property type="project" value="InterPro"/>
</dbReference>
<gene>
    <name evidence="4" type="ORF">UFOPK2958_00767</name>
</gene>
<feature type="compositionally biased region" description="Acidic residues" evidence="3">
    <location>
        <begin position="1"/>
        <end position="11"/>
    </location>
</feature>
<dbReference type="InterPro" id="IPR013805">
    <property type="entry name" value="GrpE_CC"/>
</dbReference>
<dbReference type="EMBL" id="CAFAAB010000076">
    <property type="protein sequence ID" value="CAB4784740.1"/>
    <property type="molecule type" value="Genomic_DNA"/>
</dbReference>
<evidence type="ECO:0000256" key="3">
    <source>
        <dbReference type="SAM" id="MobiDB-lite"/>
    </source>
</evidence>
<keyword evidence="2" id="KW-0143">Chaperone</keyword>
<dbReference type="InterPro" id="IPR000740">
    <property type="entry name" value="GrpE"/>
</dbReference>